<dbReference type="AlphaFoldDB" id="A0A8J9S7S3"/>
<dbReference type="PANTHER" id="PTHR22895">
    <property type="entry name" value="ARMADILLO REPEAT-CONTAINING PROTEIN 6"/>
    <property type="match status" value="1"/>
</dbReference>
<dbReference type="InterPro" id="IPR011989">
    <property type="entry name" value="ARM-like"/>
</dbReference>
<dbReference type="InterPro" id="IPR016024">
    <property type="entry name" value="ARM-type_fold"/>
</dbReference>
<dbReference type="OMA" id="AHIAQNI"/>
<gene>
    <name evidence="3" type="ORF">PTTT1_LOCUS18837</name>
</gene>
<evidence type="ECO:0000313" key="3">
    <source>
        <dbReference type="EMBL" id="CAG9282191.1"/>
    </source>
</evidence>
<name>A0A8J9S7S3_PHATR</name>
<dbReference type="InterPro" id="IPR000225">
    <property type="entry name" value="Armadillo"/>
</dbReference>
<protein>
    <submittedName>
        <fullName evidence="3">Uncharacterized protein</fullName>
    </submittedName>
</protein>
<sequence length="373" mass="39860">MRGLNGYDQKARSVQEIGCRVLWTLALNADTTKTSIGKQGGIRVILAAMQRHNRVNQSDAAVQASCLGALWSLSLLESNAMWIALRGGIDLIISAMLRHNSGTDLDGELQRVGCLLLTSLSREGLTKSAGIRTMLMRQGGISVLLRAMRRHNSGSHLSAMLQQAGCTAIANLAKDSKSRQLCLAEDGGIQVVLEALQKHSGAECLLVQREGCKALAHIAQNIYNSISIGKQGGVMAVLAVMRKFGSASDSDVSLQESACLALSNLAQTYENRASIMESDGLDLVLAAMEAGRNRSILGLDADLQLAACGVLSRLAKDSENANVIAERGGIEVVLLVLSKYKASNFVIRDCGRAVLKELAKKCDDEIVIRSCRA</sequence>
<dbReference type="EMBL" id="OU594957">
    <property type="protein sequence ID" value="CAG9282191.1"/>
    <property type="molecule type" value="Genomic_DNA"/>
</dbReference>
<evidence type="ECO:0000256" key="2">
    <source>
        <dbReference type="PROSITE-ProRule" id="PRU00259"/>
    </source>
</evidence>
<proteinExistence type="predicted"/>
<dbReference type="Proteomes" id="UP000836788">
    <property type="component" value="Chromosome 16"/>
</dbReference>
<dbReference type="SMART" id="SM00185">
    <property type="entry name" value="ARM"/>
    <property type="match status" value="6"/>
</dbReference>
<dbReference type="PANTHER" id="PTHR22895:SF0">
    <property type="entry name" value="ARMADILLO REPEAT-CONTAINING PROTEIN 6"/>
    <property type="match status" value="1"/>
</dbReference>
<dbReference type="SUPFAM" id="SSF48371">
    <property type="entry name" value="ARM repeat"/>
    <property type="match status" value="1"/>
</dbReference>
<dbReference type="PROSITE" id="PS50176">
    <property type="entry name" value="ARM_REPEAT"/>
    <property type="match status" value="1"/>
</dbReference>
<evidence type="ECO:0000256" key="1">
    <source>
        <dbReference type="ARBA" id="ARBA00022737"/>
    </source>
</evidence>
<accession>A0A8J9S7S3</accession>
<keyword evidence="1" id="KW-0677">Repeat</keyword>
<feature type="repeat" description="ARM" evidence="2">
    <location>
        <begin position="232"/>
        <end position="280"/>
    </location>
</feature>
<dbReference type="Gene3D" id="1.25.10.10">
    <property type="entry name" value="Leucine-rich Repeat Variant"/>
    <property type="match status" value="2"/>
</dbReference>
<reference evidence="3" key="1">
    <citation type="submission" date="2022-02" db="EMBL/GenBank/DDBJ databases">
        <authorList>
            <person name="Giguere J D."/>
        </authorList>
    </citation>
    <scope>NUCLEOTIDE SEQUENCE</scope>
    <source>
        <strain evidence="3">CCAP 1055/1</strain>
    </source>
</reference>
<organism evidence="3">
    <name type="scientific">Phaeodactylum tricornutum</name>
    <name type="common">Diatom</name>
    <dbReference type="NCBI Taxonomy" id="2850"/>
    <lineage>
        <taxon>Eukaryota</taxon>
        <taxon>Sar</taxon>
        <taxon>Stramenopiles</taxon>
        <taxon>Ochrophyta</taxon>
        <taxon>Bacillariophyta</taxon>
        <taxon>Bacillariophyceae</taxon>
        <taxon>Bacillariophycidae</taxon>
        <taxon>Naviculales</taxon>
        <taxon>Phaeodactylaceae</taxon>
        <taxon>Phaeodactylum</taxon>
    </lineage>
</organism>